<feature type="transmembrane region" description="Helical" evidence="6">
    <location>
        <begin position="197"/>
        <end position="217"/>
    </location>
</feature>
<feature type="transmembrane region" description="Helical" evidence="6">
    <location>
        <begin position="223"/>
        <end position="243"/>
    </location>
</feature>
<feature type="transmembrane region" description="Helical" evidence="6">
    <location>
        <begin position="320"/>
        <end position="346"/>
    </location>
</feature>
<proteinExistence type="predicted"/>
<keyword evidence="2 6" id="KW-0812">Transmembrane</keyword>
<keyword evidence="8" id="KW-0132">Cell division</keyword>
<protein>
    <submittedName>
        <fullName evidence="8">Resistance-nodulation-cell division superfamily</fullName>
    </submittedName>
</protein>
<feature type="domain" description="Membrane transport protein MMPL" evidence="7">
    <location>
        <begin position="197"/>
        <end position="349"/>
    </location>
</feature>
<keyword evidence="4 6" id="KW-0472">Membrane</keyword>
<dbReference type="InterPro" id="IPR052081">
    <property type="entry name" value="Dispatched_Hh_regulator"/>
</dbReference>
<organism evidence="8">
    <name type="scientific">Tetraselmis sp. GSL018</name>
    <dbReference type="NCBI Taxonomy" id="582737"/>
    <lineage>
        <taxon>Eukaryota</taxon>
        <taxon>Viridiplantae</taxon>
        <taxon>Chlorophyta</taxon>
        <taxon>core chlorophytes</taxon>
        <taxon>Chlorodendrophyceae</taxon>
        <taxon>Chlorodendrales</taxon>
        <taxon>Chlorodendraceae</taxon>
        <taxon>Tetraselmis</taxon>
    </lineage>
</organism>
<evidence type="ECO:0000313" key="8">
    <source>
        <dbReference type="EMBL" id="JAC61405.1"/>
    </source>
</evidence>
<dbReference type="GO" id="GO:0022857">
    <property type="term" value="F:transmembrane transporter activity"/>
    <property type="evidence" value="ECO:0007669"/>
    <property type="project" value="TreeGrafter"/>
</dbReference>
<feature type="transmembrane region" description="Helical" evidence="6">
    <location>
        <begin position="255"/>
        <end position="280"/>
    </location>
</feature>
<evidence type="ECO:0000256" key="2">
    <source>
        <dbReference type="ARBA" id="ARBA00022692"/>
    </source>
</evidence>
<reference evidence="8" key="1">
    <citation type="submission" date="2014-05" db="EMBL/GenBank/DDBJ databases">
        <title>The transcriptome of the halophilic microalga Tetraselmis sp. GSL018 isolated from the Great Salt Lake, Utah.</title>
        <authorList>
            <person name="Jinkerson R.E."/>
            <person name="D'Adamo S."/>
            <person name="Posewitz M.C."/>
        </authorList>
    </citation>
    <scope>NUCLEOTIDE SEQUENCE</scope>
    <source>
        <strain evidence="8">GSL018</strain>
    </source>
</reference>
<dbReference type="GO" id="GO:0016020">
    <property type="term" value="C:membrane"/>
    <property type="evidence" value="ECO:0007669"/>
    <property type="project" value="UniProtKB-SubCell"/>
</dbReference>
<evidence type="ECO:0000256" key="1">
    <source>
        <dbReference type="ARBA" id="ARBA00004141"/>
    </source>
</evidence>
<evidence type="ECO:0000256" key="6">
    <source>
        <dbReference type="SAM" id="Phobius"/>
    </source>
</evidence>
<feature type="non-terminal residue" evidence="8">
    <location>
        <position position="1"/>
    </location>
</feature>
<dbReference type="GO" id="GO:0051301">
    <property type="term" value="P:cell division"/>
    <property type="evidence" value="ECO:0007669"/>
    <property type="project" value="UniProtKB-KW"/>
</dbReference>
<accession>A0A061QSH7</accession>
<dbReference type="SUPFAM" id="SSF82866">
    <property type="entry name" value="Multidrug efflux transporter AcrB transmembrane domain"/>
    <property type="match status" value="1"/>
</dbReference>
<evidence type="ECO:0000256" key="3">
    <source>
        <dbReference type="ARBA" id="ARBA00022989"/>
    </source>
</evidence>
<evidence type="ECO:0000259" key="7">
    <source>
        <dbReference type="Pfam" id="PF03176"/>
    </source>
</evidence>
<sequence length="383" mass="42152">SSTIWKSISAEDAHEVTLYWGIRGLDTSGVGKWDVENPEGDVVWDEDVDLGSEAALEKLELVCEEAAEQECRAKGCKEDSLVLRSDGGEAARCWVQEFNEFRNQNESIVEQLRSFRDNTTNADYEKNIGFVGDDLKYLSITFKSTFEPPQSMSITQGVIDEWKRFTDSLDDKHSGVLGKCKLSGGQPFWWIYTQDSLVRNAISGLVYVFVIAFVVINLATMNVVISVVTTGTIAGIIATVLGVGAKGISDWDFGIAESIATVILIGFSMDYCLHIGSAYIESPREDREEYLGVSVTAGAVTTVLSGIFLWGTVMVFFQKFAFLITFTVLVSYLWAVVFLPSVLLAIGPEKEFGSWVAIFKWLTPKTSTVAPEQAPDGSDSKNP</sequence>
<evidence type="ECO:0000256" key="5">
    <source>
        <dbReference type="ARBA" id="ARBA00023180"/>
    </source>
</evidence>
<evidence type="ECO:0000256" key="4">
    <source>
        <dbReference type="ARBA" id="ARBA00023136"/>
    </source>
</evidence>
<keyword evidence="8" id="KW-0131">Cell cycle</keyword>
<keyword evidence="3 6" id="KW-1133">Transmembrane helix</keyword>
<dbReference type="EMBL" id="GBEZ01025717">
    <property type="protein sequence ID" value="JAC61405.1"/>
    <property type="molecule type" value="Transcribed_RNA"/>
</dbReference>
<keyword evidence="5" id="KW-0325">Glycoprotein</keyword>
<dbReference type="InterPro" id="IPR004869">
    <property type="entry name" value="MMPL_dom"/>
</dbReference>
<feature type="transmembrane region" description="Helical" evidence="6">
    <location>
        <begin position="292"/>
        <end position="313"/>
    </location>
</feature>
<dbReference type="Pfam" id="PF03176">
    <property type="entry name" value="MMPL"/>
    <property type="match status" value="1"/>
</dbReference>
<dbReference type="PANTHER" id="PTHR45951:SF7">
    <property type="entry name" value="SSD DOMAIN-CONTAINING PROTEIN"/>
    <property type="match status" value="1"/>
</dbReference>
<dbReference type="PANTHER" id="PTHR45951">
    <property type="entry name" value="PROTEIN DISPATCHED-RELATED"/>
    <property type="match status" value="1"/>
</dbReference>
<name>A0A061QSH7_9CHLO</name>
<dbReference type="Gene3D" id="1.20.1640.10">
    <property type="entry name" value="Multidrug efflux transporter AcrB transmembrane domain"/>
    <property type="match status" value="1"/>
</dbReference>
<comment type="subcellular location">
    <subcellularLocation>
        <location evidence="1">Membrane</location>
        <topology evidence="1">Multi-pass membrane protein</topology>
    </subcellularLocation>
</comment>
<gene>
    <name evidence="8" type="ORF">TSPGSL018_26342</name>
</gene>
<dbReference type="AlphaFoldDB" id="A0A061QSH7"/>